<dbReference type="InterPro" id="IPR012551">
    <property type="entry name" value="DUF1707_SHOCT-like"/>
</dbReference>
<dbReference type="PANTHER" id="PTHR40763">
    <property type="entry name" value="MEMBRANE PROTEIN-RELATED"/>
    <property type="match status" value="1"/>
</dbReference>
<dbReference type="EMBL" id="JBHSFP010000024">
    <property type="protein sequence ID" value="MFC4534614.1"/>
    <property type="molecule type" value="Genomic_DNA"/>
</dbReference>
<organism evidence="2 3">
    <name type="scientific">Sphaerisporangium dianthi</name>
    <dbReference type="NCBI Taxonomy" id="1436120"/>
    <lineage>
        <taxon>Bacteria</taxon>
        <taxon>Bacillati</taxon>
        <taxon>Actinomycetota</taxon>
        <taxon>Actinomycetes</taxon>
        <taxon>Streptosporangiales</taxon>
        <taxon>Streptosporangiaceae</taxon>
        <taxon>Sphaerisporangium</taxon>
    </lineage>
</organism>
<protein>
    <submittedName>
        <fullName evidence="2">DUF1707 domain-containing protein</fullName>
    </submittedName>
</protein>
<dbReference type="RefSeq" id="WP_380845602.1">
    <property type="nucleotide sequence ID" value="NZ_JBHSFP010000024.1"/>
</dbReference>
<keyword evidence="3" id="KW-1185">Reference proteome</keyword>
<dbReference type="Proteomes" id="UP001596004">
    <property type="component" value="Unassembled WGS sequence"/>
</dbReference>
<proteinExistence type="predicted"/>
<sequence>MSRVCDRDRDRAVDLVQQAYADGRLSSTELELRLERALTATFADELRPIVADLPDGTVRLWSVGGNLTRTGHWSVPRRLRVESEYGRVRLDLSRAHIPHPRLDIELCLTYGHATIILPPRAGANTDGVHAAWGRVTCKTPARPRPGGLDVHVTGDLPYGRLTIRASRK</sequence>
<accession>A0ABV9CNK7</accession>
<name>A0ABV9CNK7_9ACTN</name>
<evidence type="ECO:0000259" key="1">
    <source>
        <dbReference type="Pfam" id="PF08044"/>
    </source>
</evidence>
<dbReference type="PANTHER" id="PTHR40763:SF5">
    <property type="entry name" value="MEMBRANE PROTEIN"/>
    <property type="match status" value="1"/>
</dbReference>
<gene>
    <name evidence="2" type="ORF">ACFO60_27985</name>
</gene>
<reference evidence="3" key="1">
    <citation type="journal article" date="2019" name="Int. J. Syst. Evol. Microbiol.">
        <title>The Global Catalogue of Microorganisms (GCM) 10K type strain sequencing project: providing services to taxonomists for standard genome sequencing and annotation.</title>
        <authorList>
            <consortium name="The Broad Institute Genomics Platform"/>
            <consortium name="The Broad Institute Genome Sequencing Center for Infectious Disease"/>
            <person name="Wu L."/>
            <person name="Ma J."/>
        </authorList>
    </citation>
    <scope>NUCLEOTIDE SEQUENCE [LARGE SCALE GENOMIC DNA]</scope>
    <source>
        <strain evidence="3">CGMCC 4.7132</strain>
    </source>
</reference>
<feature type="domain" description="DUF1707" evidence="1">
    <location>
        <begin position="3"/>
        <end position="54"/>
    </location>
</feature>
<comment type="caution">
    <text evidence="2">The sequence shown here is derived from an EMBL/GenBank/DDBJ whole genome shotgun (WGS) entry which is preliminary data.</text>
</comment>
<evidence type="ECO:0000313" key="2">
    <source>
        <dbReference type="EMBL" id="MFC4534614.1"/>
    </source>
</evidence>
<dbReference type="Pfam" id="PF08044">
    <property type="entry name" value="DUF1707"/>
    <property type="match status" value="1"/>
</dbReference>
<evidence type="ECO:0000313" key="3">
    <source>
        <dbReference type="Proteomes" id="UP001596004"/>
    </source>
</evidence>